<protein>
    <submittedName>
        <fullName evidence="1">SFRICE_000967</fullName>
    </submittedName>
</protein>
<name>A0A2H1W6I5_SPOFR</name>
<evidence type="ECO:0000313" key="1">
    <source>
        <dbReference type="EMBL" id="SOQ48432.1"/>
    </source>
</evidence>
<accession>A0A2H1W6I5</accession>
<dbReference type="AlphaFoldDB" id="A0A2H1W6I5"/>
<sequence length="97" mass="11004">MKLMGECHPMTPPALGEARGSLRLLLKTTPFLLLLINRSSGKPVRLPFLEIKENCSPFETTPWIEDLASMTDRLIDLKKMKEVQHLDVSKTASLVEW</sequence>
<proteinExistence type="predicted"/>
<gene>
    <name evidence="1" type="ORF">SFRICE_000967</name>
</gene>
<dbReference type="EMBL" id="ODYU01006515">
    <property type="protein sequence ID" value="SOQ48432.1"/>
    <property type="molecule type" value="Genomic_DNA"/>
</dbReference>
<reference evidence="1" key="1">
    <citation type="submission" date="2016-07" db="EMBL/GenBank/DDBJ databases">
        <authorList>
            <person name="Bretaudeau A."/>
        </authorList>
    </citation>
    <scope>NUCLEOTIDE SEQUENCE</scope>
    <source>
        <strain evidence="1">Rice</strain>
        <tissue evidence="1">Whole body</tissue>
    </source>
</reference>
<organism evidence="1">
    <name type="scientific">Spodoptera frugiperda</name>
    <name type="common">Fall armyworm</name>
    <dbReference type="NCBI Taxonomy" id="7108"/>
    <lineage>
        <taxon>Eukaryota</taxon>
        <taxon>Metazoa</taxon>
        <taxon>Ecdysozoa</taxon>
        <taxon>Arthropoda</taxon>
        <taxon>Hexapoda</taxon>
        <taxon>Insecta</taxon>
        <taxon>Pterygota</taxon>
        <taxon>Neoptera</taxon>
        <taxon>Endopterygota</taxon>
        <taxon>Lepidoptera</taxon>
        <taxon>Glossata</taxon>
        <taxon>Ditrysia</taxon>
        <taxon>Noctuoidea</taxon>
        <taxon>Noctuidae</taxon>
        <taxon>Amphipyrinae</taxon>
        <taxon>Spodoptera</taxon>
    </lineage>
</organism>